<dbReference type="AlphaFoldDB" id="A0A1E3X5H4"/>
<feature type="transmembrane region" description="Helical" evidence="1">
    <location>
        <begin position="157"/>
        <end position="177"/>
    </location>
</feature>
<evidence type="ECO:0000313" key="3">
    <source>
        <dbReference type="Proteomes" id="UP000094056"/>
    </source>
</evidence>
<proteinExistence type="predicted"/>
<dbReference type="EMBL" id="MAYW01000169">
    <property type="protein sequence ID" value="ODS30851.1"/>
    <property type="molecule type" value="Genomic_DNA"/>
</dbReference>
<feature type="transmembrane region" description="Helical" evidence="1">
    <location>
        <begin position="118"/>
        <end position="137"/>
    </location>
</feature>
<organism evidence="2 3">
    <name type="scientific">Candidatus Scalindua rubra</name>
    <dbReference type="NCBI Taxonomy" id="1872076"/>
    <lineage>
        <taxon>Bacteria</taxon>
        <taxon>Pseudomonadati</taxon>
        <taxon>Planctomycetota</taxon>
        <taxon>Candidatus Brocadiia</taxon>
        <taxon>Candidatus Brocadiales</taxon>
        <taxon>Candidatus Scalinduaceae</taxon>
        <taxon>Candidatus Scalindua</taxon>
    </lineage>
</organism>
<dbReference type="PATRIC" id="fig|1872076.5.peg.4819"/>
<keyword evidence="1" id="KW-0812">Transmembrane</keyword>
<accession>A0A1E3X5H4</accession>
<gene>
    <name evidence="2" type="ORF">SCARUB_04036</name>
</gene>
<name>A0A1E3X5H4_9BACT</name>
<evidence type="ECO:0000256" key="1">
    <source>
        <dbReference type="SAM" id="Phobius"/>
    </source>
</evidence>
<reference evidence="2 3" key="1">
    <citation type="submission" date="2016-07" db="EMBL/GenBank/DDBJ databases">
        <title>Draft genome of Scalindua rubra, obtained from a brine-seawater interface in the Red Sea, sheds light on salt adaptation in anammox bacteria.</title>
        <authorList>
            <person name="Speth D.R."/>
            <person name="Lagkouvardos I."/>
            <person name="Wang Y."/>
            <person name="Qian P.-Y."/>
            <person name="Dutilh B.E."/>
            <person name="Jetten M.S."/>
        </authorList>
    </citation>
    <scope>NUCLEOTIDE SEQUENCE [LARGE SCALE GENOMIC DNA]</scope>
    <source>
        <strain evidence="2">BSI-1</strain>
    </source>
</reference>
<comment type="caution">
    <text evidence="2">The sequence shown here is derived from an EMBL/GenBank/DDBJ whole genome shotgun (WGS) entry which is preliminary data.</text>
</comment>
<evidence type="ECO:0000313" key="2">
    <source>
        <dbReference type="EMBL" id="ODS30851.1"/>
    </source>
</evidence>
<dbReference type="Proteomes" id="UP000094056">
    <property type="component" value="Unassembled WGS sequence"/>
</dbReference>
<keyword evidence="1" id="KW-1133">Transmembrane helix</keyword>
<sequence length="236" mass="26581">MIHKTIEKDLHNEFVKLKTELKLHLEADFDINQKKEFLKSHIPKEVVYKSKLLLDTLLNYLMDQADKDLEKADIELQNKFFEADFRKRSKEWTTQIENRLELDSGIVKYSTDPRLKQGLITGGIPFVVGSIITGVVSVKTKTVATVASKTVVSFSPYIVAGAIVAGLATIIISTLAFKKAYDKAAPKSLETIKADIDKYLENAEMQVKGWLKSVIEAFNNDFIEFCSSNGFKLEGK</sequence>
<protein>
    <submittedName>
        <fullName evidence="2">Uncharacterized protein</fullName>
    </submittedName>
</protein>
<keyword evidence="1" id="KW-0472">Membrane</keyword>